<feature type="compositionally biased region" description="Basic and acidic residues" evidence="1">
    <location>
        <begin position="25"/>
        <end position="38"/>
    </location>
</feature>
<feature type="region of interest" description="Disordered" evidence="1">
    <location>
        <begin position="1"/>
        <end position="110"/>
    </location>
</feature>
<name>A0AAE1KRC8_PETCI</name>
<evidence type="ECO:0000313" key="3">
    <source>
        <dbReference type="Proteomes" id="UP001286313"/>
    </source>
</evidence>
<sequence length="178" mass="20447">MPDQKNFYHSTRSRPKITKTPPDSNQHRPPPDSDHYDYPRPAPFPTSDQYDYPRPTPFPKSDQYDYPKPPPSQESNDYDYPRPAPFPKSDHYDYPRPPAASEAGDYDYPKSVSHLHVNSTYSFNLTRAKKQSTQGQTTRPISQNSDDGELIQPIKMTVRGPHLIFFSPWVSTADCTTL</sequence>
<feature type="region of interest" description="Disordered" evidence="1">
    <location>
        <begin position="127"/>
        <end position="147"/>
    </location>
</feature>
<comment type="caution">
    <text evidence="2">The sequence shown here is derived from an EMBL/GenBank/DDBJ whole genome shotgun (WGS) entry which is preliminary data.</text>
</comment>
<proteinExistence type="predicted"/>
<dbReference type="Proteomes" id="UP001286313">
    <property type="component" value="Unassembled WGS sequence"/>
</dbReference>
<evidence type="ECO:0000313" key="2">
    <source>
        <dbReference type="EMBL" id="KAK3881844.1"/>
    </source>
</evidence>
<dbReference type="AlphaFoldDB" id="A0AAE1KRC8"/>
<organism evidence="2 3">
    <name type="scientific">Petrolisthes cinctipes</name>
    <name type="common">Flat porcelain crab</name>
    <dbReference type="NCBI Taxonomy" id="88211"/>
    <lineage>
        <taxon>Eukaryota</taxon>
        <taxon>Metazoa</taxon>
        <taxon>Ecdysozoa</taxon>
        <taxon>Arthropoda</taxon>
        <taxon>Crustacea</taxon>
        <taxon>Multicrustacea</taxon>
        <taxon>Malacostraca</taxon>
        <taxon>Eumalacostraca</taxon>
        <taxon>Eucarida</taxon>
        <taxon>Decapoda</taxon>
        <taxon>Pleocyemata</taxon>
        <taxon>Anomura</taxon>
        <taxon>Galatheoidea</taxon>
        <taxon>Porcellanidae</taxon>
        <taxon>Petrolisthes</taxon>
    </lineage>
</organism>
<dbReference type="EMBL" id="JAWQEG010001170">
    <property type="protein sequence ID" value="KAK3881844.1"/>
    <property type="molecule type" value="Genomic_DNA"/>
</dbReference>
<accession>A0AAE1KRC8</accession>
<feature type="compositionally biased region" description="Polar residues" evidence="1">
    <location>
        <begin position="127"/>
        <end position="145"/>
    </location>
</feature>
<reference evidence="2" key="1">
    <citation type="submission" date="2023-10" db="EMBL/GenBank/DDBJ databases">
        <title>Genome assemblies of two species of porcelain crab, Petrolisthes cinctipes and Petrolisthes manimaculis (Anomura: Porcellanidae).</title>
        <authorList>
            <person name="Angst P."/>
        </authorList>
    </citation>
    <scope>NUCLEOTIDE SEQUENCE</scope>
    <source>
        <strain evidence="2">PB745_01</strain>
        <tissue evidence="2">Gill</tissue>
    </source>
</reference>
<keyword evidence="3" id="KW-1185">Reference proteome</keyword>
<evidence type="ECO:0000256" key="1">
    <source>
        <dbReference type="SAM" id="MobiDB-lite"/>
    </source>
</evidence>
<protein>
    <submittedName>
        <fullName evidence="2">Uncharacterized protein</fullName>
    </submittedName>
</protein>
<gene>
    <name evidence="2" type="ORF">Pcinc_013748</name>
</gene>